<evidence type="ECO:0008006" key="2">
    <source>
        <dbReference type="Google" id="ProtNLM"/>
    </source>
</evidence>
<reference evidence="1" key="1">
    <citation type="submission" date="2021-01" db="EMBL/GenBank/DDBJ databases">
        <authorList>
            <person name="Corre E."/>
            <person name="Pelletier E."/>
            <person name="Niang G."/>
            <person name="Scheremetjew M."/>
            <person name="Finn R."/>
            <person name="Kale V."/>
            <person name="Holt S."/>
            <person name="Cochrane G."/>
            <person name="Meng A."/>
            <person name="Brown T."/>
            <person name="Cohen L."/>
        </authorList>
    </citation>
    <scope>NUCLEOTIDE SEQUENCE</scope>
    <source>
        <strain evidence="1">Pop2</strain>
    </source>
</reference>
<name>A0A7S1YS63_9STRA</name>
<evidence type="ECO:0000313" key="1">
    <source>
        <dbReference type="EMBL" id="CAD9317625.1"/>
    </source>
</evidence>
<dbReference type="InterPro" id="IPR027417">
    <property type="entry name" value="P-loop_NTPase"/>
</dbReference>
<dbReference type="AlphaFoldDB" id="A0A7S1YS63"/>
<dbReference type="EMBL" id="HBGN01006289">
    <property type="protein sequence ID" value="CAD9317625.1"/>
    <property type="molecule type" value="Transcribed_RNA"/>
</dbReference>
<protein>
    <recommendedName>
        <fullName evidence="2">Sulfotransferase domain-containing protein</fullName>
    </recommendedName>
</protein>
<proteinExistence type="predicted"/>
<gene>
    <name evidence="1" type="ORF">DBRI1063_LOCUS4033</name>
</gene>
<organism evidence="1">
    <name type="scientific">Ditylum brightwellii</name>
    <dbReference type="NCBI Taxonomy" id="49249"/>
    <lineage>
        <taxon>Eukaryota</taxon>
        <taxon>Sar</taxon>
        <taxon>Stramenopiles</taxon>
        <taxon>Ochrophyta</taxon>
        <taxon>Bacillariophyta</taxon>
        <taxon>Mediophyceae</taxon>
        <taxon>Lithodesmiophycidae</taxon>
        <taxon>Lithodesmiales</taxon>
        <taxon>Lithodesmiaceae</taxon>
        <taxon>Ditylum</taxon>
    </lineage>
</organism>
<sequence>MSAPVGAKNATKKKDGAKSGHRCCIFLSIMGTLCLALQLHLCTLQKSFDVQNEGWAHQYHPMHEINSAQQKRPPTNRNNSPVPSVIDIHAIADKWKLSWKKKKNGSSNDIISLLEKASQVDISSLYDEDNDFVYFHHIHKAGGTTVSLLMEKTFGEDAIVPGSRISGDFAFRDAPTQQQQHDQTKYRAAFSHTPFNPKLLQALRSTLQESESPRHIRLVTMIREPMSLRASSHAMSICHYNRLLKRQARETGETHCGADVNLTALTYARLDEIKEKCESSDTTNVGPRMMRYCDDISEGKNPITYCLSIPDLMKAEEYYNKLHLHNMYRKVFGKFTKHEGMHKNKTAVEDVEQYTLERLGKSNDYSHQQQQEDETISMTEESFDFIWFGITERMAESMCLFYYTFRLQPSPSIPNARVMDCKPSSWWTDEDRAEVMSRETLDYAVWRTANAVLDVRLAKMKMEIQAKLDSGISLESMYYVAPECF</sequence>
<dbReference type="Gene3D" id="3.40.50.300">
    <property type="entry name" value="P-loop containing nucleotide triphosphate hydrolases"/>
    <property type="match status" value="1"/>
</dbReference>
<accession>A0A7S1YS63</accession>